<evidence type="ECO:0000313" key="1">
    <source>
        <dbReference type="EMBL" id="GAH37413.1"/>
    </source>
</evidence>
<organism evidence="1">
    <name type="scientific">marine sediment metagenome</name>
    <dbReference type="NCBI Taxonomy" id="412755"/>
    <lineage>
        <taxon>unclassified sequences</taxon>
        <taxon>metagenomes</taxon>
        <taxon>ecological metagenomes</taxon>
    </lineage>
</organism>
<sequence>MKSLKELIDTSNSGWKLVESWMKEATNAYEVLPRNPKRADE</sequence>
<reference evidence="1" key="1">
    <citation type="journal article" date="2014" name="Front. Microbiol.">
        <title>High frequency of phylogenetically diverse reductive dehalogenase-homologous genes in deep subseafloor sedimentary metagenomes.</title>
        <authorList>
            <person name="Kawai M."/>
            <person name="Futagami T."/>
            <person name="Toyoda A."/>
            <person name="Takaki Y."/>
            <person name="Nishi S."/>
            <person name="Hori S."/>
            <person name="Arai W."/>
            <person name="Tsubouchi T."/>
            <person name="Morono Y."/>
            <person name="Uchiyama I."/>
            <person name="Ito T."/>
            <person name="Fujiyama A."/>
            <person name="Inagaki F."/>
            <person name="Takami H."/>
        </authorList>
    </citation>
    <scope>NUCLEOTIDE SEQUENCE</scope>
    <source>
        <strain evidence="1">Expedition CK06-06</strain>
    </source>
</reference>
<dbReference type="AlphaFoldDB" id="X1GWM6"/>
<accession>X1GWM6</accession>
<feature type="non-terminal residue" evidence="1">
    <location>
        <position position="41"/>
    </location>
</feature>
<dbReference type="EMBL" id="BARU01005510">
    <property type="protein sequence ID" value="GAH37413.1"/>
    <property type="molecule type" value="Genomic_DNA"/>
</dbReference>
<proteinExistence type="predicted"/>
<comment type="caution">
    <text evidence="1">The sequence shown here is derived from an EMBL/GenBank/DDBJ whole genome shotgun (WGS) entry which is preliminary data.</text>
</comment>
<name>X1GWM6_9ZZZZ</name>
<protein>
    <submittedName>
        <fullName evidence="1">Uncharacterized protein</fullName>
    </submittedName>
</protein>
<gene>
    <name evidence="1" type="ORF">S03H2_10743</name>
</gene>